<organism evidence="6 7">
    <name type="scientific">Acinetobacter brisouii CIP 110357</name>
    <dbReference type="NCBI Taxonomy" id="1341683"/>
    <lineage>
        <taxon>Bacteria</taxon>
        <taxon>Pseudomonadati</taxon>
        <taxon>Pseudomonadota</taxon>
        <taxon>Gammaproteobacteria</taxon>
        <taxon>Moraxellales</taxon>
        <taxon>Moraxellaceae</taxon>
        <taxon>Acinetobacter</taxon>
    </lineage>
</organism>
<dbReference type="InterPro" id="IPR050176">
    <property type="entry name" value="LTTR"/>
</dbReference>
<dbReference type="EMBL" id="AYEU01000007">
    <property type="protein sequence ID" value="ESK50546.1"/>
    <property type="molecule type" value="Genomic_DNA"/>
</dbReference>
<name>V2UPJ5_9GAMM</name>
<dbReference type="InterPro" id="IPR036388">
    <property type="entry name" value="WH-like_DNA-bd_sf"/>
</dbReference>
<dbReference type="GO" id="GO:0003700">
    <property type="term" value="F:DNA-binding transcription factor activity"/>
    <property type="evidence" value="ECO:0007669"/>
    <property type="project" value="InterPro"/>
</dbReference>
<dbReference type="GO" id="GO:0003677">
    <property type="term" value="F:DNA binding"/>
    <property type="evidence" value="ECO:0007669"/>
    <property type="project" value="UniProtKB-KW"/>
</dbReference>
<evidence type="ECO:0000256" key="3">
    <source>
        <dbReference type="ARBA" id="ARBA00023125"/>
    </source>
</evidence>
<dbReference type="InterPro" id="IPR017685">
    <property type="entry name" value="ArgP"/>
</dbReference>
<proteinExistence type="inferred from homology"/>
<dbReference type="InterPro" id="IPR000847">
    <property type="entry name" value="LysR_HTH_N"/>
</dbReference>
<dbReference type="RefSeq" id="WP_004902762.1">
    <property type="nucleotide sequence ID" value="NZ_BBTI01000005.1"/>
</dbReference>
<evidence type="ECO:0000313" key="7">
    <source>
        <dbReference type="Proteomes" id="UP000018418"/>
    </source>
</evidence>
<dbReference type="SUPFAM" id="SSF53850">
    <property type="entry name" value="Periplasmic binding protein-like II"/>
    <property type="match status" value="1"/>
</dbReference>
<accession>V2UPJ5</accession>
<protein>
    <recommendedName>
        <fullName evidence="5">HTH lysR-type domain-containing protein</fullName>
    </recommendedName>
</protein>
<dbReference type="SUPFAM" id="SSF46785">
    <property type="entry name" value="Winged helix' DNA-binding domain"/>
    <property type="match status" value="1"/>
</dbReference>
<evidence type="ECO:0000256" key="2">
    <source>
        <dbReference type="ARBA" id="ARBA00023015"/>
    </source>
</evidence>
<dbReference type="NCBIfam" id="TIGR03298">
    <property type="entry name" value="argP"/>
    <property type="match status" value="1"/>
</dbReference>
<comment type="similarity">
    <text evidence="1">Belongs to the LysR transcriptional regulatory family.</text>
</comment>
<keyword evidence="4" id="KW-0804">Transcription</keyword>
<dbReference type="InterPro" id="IPR036390">
    <property type="entry name" value="WH_DNA-bd_sf"/>
</dbReference>
<dbReference type="Gene3D" id="3.40.190.290">
    <property type="match status" value="1"/>
</dbReference>
<keyword evidence="3" id="KW-0238">DNA-binding</keyword>
<evidence type="ECO:0000256" key="1">
    <source>
        <dbReference type="ARBA" id="ARBA00009437"/>
    </source>
</evidence>
<gene>
    <name evidence="6" type="ORF">P255_02529</name>
</gene>
<evidence type="ECO:0000256" key="4">
    <source>
        <dbReference type="ARBA" id="ARBA00023163"/>
    </source>
</evidence>
<keyword evidence="7" id="KW-1185">Reference proteome</keyword>
<evidence type="ECO:0000313" key="6">
    <source>
        <dbReference type="EMBL" id="ESK50546.1"/>
    </source>
</evidence>
<dbReference type="PANTHER" id="PTHR30579:SF2">
    <property type="entry name" value="HTH-TYPE TRANSCRIPTIONAL REGULATOR ARGP"/>
    <property type="match status" value="1"/>
</dbReference>
<dbReference type="Gene3D" id="1.10.10.10">
    <property type="entry name" value="Winged helix-like DNA-binding domain superfamily/Winged helix DNA-binding domain"/>
    <property type="match status" value="1"/>
</dbReference>
<evidence type="ECO:0000259" key="5">
    <source>
        <dbReference type="PROSITE" id="PS50931"/>
    </source>
</evidence>
<dbReference type="Pfam" id="PF03466">
    <property type="entry name" value="LysR_substrate"/>
    <property type="match status" value="1"/>
</dbReference>
<dbReference type="Pfam" id="PF00126">
    <property type="entry name" value="HTH_1"/>
    <property type="match status" value="1"/>
</dbReference>
<feature type="domain" description="HTH lysR-type" evidence="5">
    <location>
        <begin position="2"/>
        <end position="58"/>
    </location>
</feature>
<dbReference type="AlphaFoldDB" id="V2UPJ5"/>
<dbReference type="InterPro" id="IPR005119">
    <property type="entry name" value="LysR_subst-bd"/>
</dbReference>
<sequence length="298" mass="33525">MLDSKQCQAFLAVAETGSFEHASLQLHLTASAVSLRVQALERQLGQMLLIRGRPCQTTPAGEQLLQYLQRQRFMEQNFLQNLQGKQANSEFIKVVIASNADSLATWLLPSLQHTVIQQQIALEIRIDDQSLTHALLEAGQAHACISVEAQPLRGCAAKALGYMRYKMVATPTFIARWFKHGVSRQSLMQAPAVIFNQKDHMHQNVLLKLHGLTANSYPYHFIPSSEAFVHAIHRSLGYGLVPDLQLGAALELGELVEILPEAQTDILLYWHHWQQQSTPLQQLTQQICQNSQRFLHPV</sequence>
<dbReference type="Proteomes" id="UP000018418">
    <property type="component" value="Unassembled WGS sequence"/>
</dbReference>
<comment type="caution">
    <text evidence="6">The sequence shown here is derived from an EMBL/GenBank/DDBJ whole genome shotgun (WGS) entry which is preliminary data.</text>
</comment>
<keyword evidence="2" id="KW-0805">Transcription regulation</keyword>
<dbReference type="HOGENOM" id="CLU_063829_0_0_6"/>
<dbReference type="OrthoDB" id="3252676at2"/>
<dbReference type="NCBIfam" id="NF002964">
    <property type="entry name" value="PRK03635.1"/>
    <property type="match status" value="1"/>
</dbReference>
<dbReference type="PROSITE" id="PS50931">
    <property type="entry name" value="HTH_LYSR"/>
    <property type="match status" value="1"/>
</dbReference>
<dbReference type="PANTHER" id="PTHR30579">
    <property type="entry name" value="TRANSCRIPTIONAL REGULATOR"/>
    <property type="match status" value="1"/>
</dbReference>
<reference evidence="6 7" key="1">
    <citation type="submission" date="2013-10" db="EMBL/GenBank/DDBJ databases">
        <title>The Genome Sequence of Acinetobacter brisouii CIP 110357.</title>
        <authorList>
            <consortium name="The Broad Institute Genomics Platform"/>
            <consortium name="The Broad Institute Genome Sequencing Center for Infectious Disease"/>
            <person name="Cerqueira G."/>
            <person name="Feldgarden M."/>
            <person name="Courvalin P."/>
            <person name="Grillot-Courvalin C."/>
            <person name="Clermont D."/>
            <person name="Rocha E."/>
            <person name="Yoon E.-J."/>
            <person name="Nemec A."/>
            <person name="Young S.K."/>
            <person name="Zeng Q."/>
            <person name="Gargeya S."/>
            <person name="Fitzgerald M."/>
            <person name="Abouelleil A."/>
            <person name="Alvarado L."/>
            <person name="Berlin A.M."/>
            <person name="Chapman S.B."/>
            <person name="Gainer-Dewar J."/>
            <person name="Goldberg J."/>
            <person name="Gnerre S."/>
            <person name="Griggs A."/>
            <person name="Gujja S."/>
            <person name="Hansen M."/>
            <person name="Howarth C."/>
            <person name="Imamovic A."/>
            <person name="Ireland A."/>
            <person name="Larimer J."/>
            <person name="McCowan C."/>
            <person name="Murphy C."/>
            <person name="Pearson M."/>
            <person name="Poon T.W."/>
            <person name="Priest M."/>
            <person name="Roberts A."/>
            <person name="Saif S."/>
            <person name="Shea T."/>
            <person name="Sykes S."/>
            <person name="Wortman J."/>
            <person name="Nusbaum C."/>
            <person name="Birren B."/>
        </authorList>
    </citation>
    <scope>NUCLEOTIDE SEQUENCE [LARGE SCALE GENOMIC DNA]</scope>
    <source>
        <strain evidence="6 7">CIP 110357</strain>
    </source>
</reference>
<dbReference type="PATRIC" id="fig|1341683.3.peg.2501"/>
<dbReference type="NCBIfam" id="NF009888">
    <property type="entry name" value="PRK13348.1"/>
    <property type="match status" value="1"/>
</dbReference>